<gene>
    <name evidence="2" type="ORF">M752DRAFT_13187</name>
</gene>
<proteinExistence type="predicted"/>
<dbReference type="Proteomes" id="UP000254937">
    <property type="component" value="Unassembled WGS sequence"/>
</dbReference>
<dbReference type="EMBL" id="KZ851844">
    <property type="protein sequence ID" value="RDK48274.1"/>
    <property type="molecule type" value="Genomic_DNA"/>
</dbReference>
<feature type="region of interest" description="Disordered" evidence="1">
    <location>
        <begin position="150"/>
        <end position="174"/>
    </location>
</feature>
<feature type="region of interest" description="Disordered" evidence="1">
    <location>
        <begin position="22"/>
        <end position="49"/>
    </location>
</feature>
<name>A0A370Q295_ASPPH</name>
<keyword evidence="3" id="KW-1185">Reference proteome</keyword>
<sequence>MLRLLNCTDESGGTAEPLRTIRQSGSIEMERPEDRSGLMRSPSGDGTKRICPTFQMSLYSSGKRETPIVRRKMAQWDRRKEVQDVLKRRRKSGLPYPHSDWLRGESNLSAISISSFIFPSERRRKQPATPDIPLPLTGFNPFRSFRLDPSDPTAWPRSQHIPFINTTSRKDTHS</sequence>
<evidence type="ECO:0000256" key="1">
    <source>
        <dbReference type="SAM" id="MobiDB-lite"/>
    </source>
</evidence>
<feature type="compositionally biased region" description="Basic and acidic residues" evidence="1">
    <location>
        <begin position="28"/>
        <end position="37"/>
    </location>
</feature>
<evidence type="ECO:0000313" key="3">
    <source>
        <dbReference type="Proteomes" id="UP000254937"/>
    </source>
</evidence>
<reference evidence="2 3" key="1">
    <citation type="submission" date="2018-07" db="EMBL/GenBank/DDBJ databases">
        <title>Section-level genome sequencing of Aspergillus section Nigri to investigate inter- and intra-species variation.</title>
        <authorList>
            <consortium name="DOE Joint Genome Institute"/>
            <person name="Vesth T.C."/>
            <person name="Nybo J.L."/>
            <person name="Theobald S."/>
            <person name="Frisvad J.C."/>
            <person name="Larsen T.O."/>
            <person name="Nielsen K.F."/>
            <person name="Hoof J.B."/>
            <person name="Brandl J."/>
            <person name="Salamov A."/>
            <person name="Riley R."/>
            <person name="Gladden J.M."/>
            <person name="Phatale P."/>
            <person name="Nielsen M.T."/>
            <person name="Lyhne E.K."/>
            <person name="Kogle M.E."/>
            <person name="Strasser K."/>
            <person name="McDonnell E."/>
            <person name="Barry K."/>
            <person name="Clum A."/>
            <person name="Chen C."/>
            <person name="Nolan M."/>
            <person name="Sandor L."/>
            <person name="Kuo A."/>
            <person name="Lipzen A."/>
            <person name="Hainaut M."/>
            <person name="Drula E."/>
            <person name="Tsang A."/>
            <person name="Magnuson J.K."/>
            <person name="Henrissat B."/>
            <person name="Wiebenga A."/>
            <person name="Simmons B.A."/>
            <person name="Makela M.R."/>
            <person name="De vries R.P."/>
            <person name="Grigoriev I.V."/>
            <person name="Mortensen U.H."/>
            <person name="Baker S.E."/>
            <person name="Andersen M.R."/>
        </authorList>
    </citation>
    <scope>NUCLEOTIDE SEQUENCE [LARGE SCALE GENOMIC DNA]</scope>
    <source>
        <strain evidence="2 3">ATCC 13157</strain>
    </source>
</reference>
<protein>
    <submittedName>
        <fullName evidence="2">Uncharacterized protein</fullName>
    </submittedName>
</protein>
<accession>A0A370Q295</accession>
<dbReference type="AlphaFoldDB" id="A0A370Q295"/>
<organism evidence="2 3">
    <name type="scientific">Aspergillus phoenicis ATCC 13157</name>
    <dbReference type="NCBI Taxonomy" id="1353007"/>
    <lineage>
        <taxon>Eukaryota</taxon>
        <taxon>Fungi</taxon>
        <taxon>Dikarya</taxon>
        <taxon>Ascomycota</taxon>
        <taxon>Pezizomycotina</taxon>
        <taxon>Eurotiomycetes</taxon>
        <taxon>Eurotiomycetidae</taxon>
        <taxon>Eurotiales</taxon>
        <taxon>Aspergillaceae</taxon>
        <taxon>Aspergillus</taxon>
    </lineage>
</organism>
<evidence type="ECO:0000313" key="2">
    <source>
        <dbReference type="EMBL" id="RDK48274.1"/>
    </source>
</evidence>